<organism evidence="2 3">
    <name type="scientific">Clarias magur</name>
    <name type="common">Asian catfish</name>
    <name type="synonym">Macropteronotus magur</name>
    <dbReference type="NCBI Taxonomy" id="1594786"/>
    <lineage>
        <taxon>Eukaryota</taxon>
        <taxon>Metazoa</taxon>
        <taxon>Chordata</taxon>
        <taxon>Craniata</taxon>
        <taxon>Vertebrata</taxon>
        <taxon>Euteleostomi</taxon>
        <taxon>Actinopterygii</taxon>
        <taxon>Neopterygii</taxon>
        <taxon>Teleostei</taxon>
        <taxon>Ostariophysi</taxon>
        <taxon>Siluriformes</taxon>
        <taxon>Clariidae</taxon>
        <taxon>Clarias</taxon>
    </lineage>
</organism>
<dbReference type="AlphaFoldDB" id="A0A8J4X950"/>
<feature type="non-terminal residue" evidence="2">
    <location>
        <position position="1"/>
    </location>
</feature>
<dbReference type="Proteomes" id="UP000727407">
    <property type="component" value="Unassembled WGS sequence"/>
</dbReference>
<feature type="non-terminal residue" evidence="2">
    <location>
        <position position="57"/>
    </location>
</feature>
<feature type="compositionally biased region" description="Polar residues" evidence="1">
    <location>
        <begin position="38"/>
        <end position="50"/>
    </location>
</feature>
<sequence length="57" mass="5611">PVSIAPATHTTATSVTTLPSLAPKESTPVIANVISLSNAQPNATNGQPSVMGSAALK</sequence>
<feature type="region of interest" description="Disordered" evidence="1">
    <location>
        <begin position="38"/>
        <end position="57"/>
    </location>
</feature>
<proteinExistence type="predicted"/>
<keyword evidence="3" id="KW-1185">Reference proteome</keyword>
<reference evidence="2" key="1">
    <citation type="submission" date="2020-07" db="EMBL/GenBank/DDBJ databases">
        <title>Clarias magur genome sequencing, assembly and annotation.</title>
        <authorList>
            <person name="Kushwaha B."/>
            <person name="Kumar R."/>
            <person name="Das P."/>
            <person name="Joshi C.G."/>
            <person name="Kumar D."/>
            <person name="Nagpure N.S."/>
            <person name="Pandey M."/>
            <person name="Agarwal S."/>
            <person name="Srivastava S."/>
            <person name="Singh M."/>
            <person name="Sahoo L."/>
            <person name="Jayasankar P."/>
            <person name="Meher P.K."/>
            <person name="Koringa P.G."/>
            <person name="Iquebal M.A."/>
            <person name="Das S.P."/>
            <person name="Bit A."/>
            <person name="Patnaik S."/>
            <person name="Patel N."/>
            <person name="Shah T.M."/>
            <person name="Hinsu A."/>
            <person name="Jena J.K."/>
        </authorList>
    </citation>
    <scope>NUCLEOTIDE SEQUENCE</scope>
    <source>
        <strain evidence="2">CIFAMagur01</strain>
        <tissue evidence="2">Testis</tissue>
    </source>
</reference>
<evidence type="ECO:0000256" key="1">
    <source>
        <dbReference type="SAM" id="MobiDB-lite"/>
    </source>
</evidence>
<accession>A0A8J4X950</accession>
<evidence type="ECO:0000313" key="3">
    <source>
        <dbReference type="Proteomes" id="UP000727407"/>
    </source>
</evidence>
<dbReference type="EMBL" id="QNUK01000007">
    <property type="protein sequence ID" value="KAF5909122.1"/>
    <property type="molecule type" value="Genomic_DNA"/>
</dbReference>
<name>A0A8J4X950_CLAMG</name>
<protein>
    <submittedName>
        <fullName evidence="2">Zinc finger MYM-type protein 4</fullName>
    </submittedName>
</protein>
<comment type="caution">
    <text evidence="2">The sequence shown here is derived from an EMBL/GenBank/DDBJ whole genome shotgun (WGS) entry which is preliminary data.</text>
</comment>
<evidence type="ECO:0000313" key="2">
    <source>
        <dbReference type="EMBL" id="KAF5909122.1"/>
    </source>
</evidence>
<gene>
    <name evidence="2" type="primary">zmym4</name>
    <name evidence="2" type="ORF">DAT39_001145</name>
</gene>